<keyword evidence="3" id="KW-1185">Reference proteome</keyword>
<dbReference type="EMBL" id="BMHH01000023">
    <property type="protein sequence ID" value="GGB08000.1"/>
    <property type="molecule type" value="Genomic_DNA"/>
</dbReference>
<evidence type="ECO:0000313" key="2">
    <source>
        <dbReference type="EMBL" id="GGB08000.1"/>
    </source>
</evidence>
<dbReference type="AlphaFoldDB" id="A0A916SNQ3"/>
<name>A0A916SNQ3_9HYPH</name>
<feature type="domain" description="Nucleotidyltransferase-like" evidence="1">
    <location>
        <begin position="111"/>
        <end position="322"/>
    </location>
</feature>
<reference evidence="2" key="1">
    <citation type="journal article" date="2014" name="Int. J. Syst. Evol. Microbiol.">
        <title>Complete genome sequence of Corynebacterium casei LMG S-19264T (=DSM 44701T), isolated from a smear-ripened cheese.</title>
        <authorList>
            <consortium name="US DOE Joint Genome Institute (JGI-PGF)"/>
            <person name="Walter F."/>
            <person name="Albersmeier A."/>
            <person name="Kalinowski J."/>
            <person name="Ruckert C."/>
        </authorList>
    </citation>
    <scope>NUCLEOTIDE SEQUENCE</scope>
    <source>
        <strain evidence="2">CGMCC 1.15082</strain>
    </source>
</reference>
<dbReference type="Proteomes" id="UP000646478">
    <property type="component" value="Unassembled WGS sequence"/>
</dbReference>
<evidence type="ECO:0000313" key="3">
    <source>
        <dbReference type="Proteomes" id="UP000646478"/>
    </source>
</evidence>
<comment type="caution">
    <text evidence="2">The sequence shown here is derived from an EMBL/GenBank/DDBJ whole genome shotgun (WGS) entry which is preliminary data.</text>
</comment>
<organism evidence="2 3">
    <name type="scientific">Brucella endophytica</name>
    <dbReference type="NCBI Taxonomy" id="1963359"/>
    <lineage>
        <taxon>Bacteria</taxon>
        <taxon>Pseudomonadati</taxon>
        <taxon>Pseudomonadota</taxon>
        <taxon>Alphaproteobacteria</taxon>
        <taxon>Hyphomicrobiales</taxon>
        <taxon>Brucellaceae</taxon>
        <taxon>Brucella/Ochrobactrum group</taxon>
        <taxon>Brucella</taxon>
    </lineage>
</organism>
<dbReference type="InterPro" id="IPR022550">
    <property type="entry name" value="NTP_transf_8"/>
</dbReference>
<dbReference type="PIRSF" id="PIRSF031854">
    <property type="entry name" value="UCP031854"/>
    <property type="match status" value="1"/>
</dbReference>
<sequence length="376" mass="41474">MERLSLAAHTLFADLLQKSMDATFSTQFPENGSFSQVKRNGRAYWYYMGYQTGAGGGDKPKKWSKYVGPADDPDITRRVEDFKAIRENFRERRQIVSALTGMGLPRPDALTGDLAELLWKAGLFRLRAVLVGTVAFQTYAGLLGVRLPSAQIMTGDLDIAQFHSISVFVEDSIPPILETLRQLDQSFREVPHQSDSRFSSALVNARGYRLEFLTPNTGKAEYSDKPAMMPALGGAAAQPLRFMDFLIHRPVRSALLHKGGIPVLVPAPERYAVHKLIVSADRGKEASIKARKDAEQAGLLIEALDLNSQELDTGFAWMEAWQRGSGWQRRLAAGRNRLDKDRAALLHKAVAAAAGQENKALRDLGFGEDFAGTGRG</sequence>
<proteinExistence type="predicted"/>
<protein>
    <recommendedName>
        <fullName evidence="1">Nucleotidyltransferase-like domain-containing protein</fullName>
    </recommendedName>
</protein>
<dbReference type="RefSeq" id="WP_188825962.1">
    <property type="nucleotide sequence ID" value="NZ_BMHH01000023.1"/>
</dbReference>
<dbReference type="Pfam" id="PF12281">
    <property type="entry name" value="NTP_transf_8"/>
    <property type="match status" value="1"/>
</dbReference>
<reference evidence="2" key="2">
    <citation type="submission" date="2020-09" db="EMBL/GenBank/DDBJ databases">
        <authorList>
            <person name="Sun Q."/>
            <person name="Zhou Y."/>
        </authorList>
    </citation>
    <scope>NUCLEOTIDE SEQUENCE</scope>
    <source>
        <strain evidence="2">CGMCC 1.15082</strain>
    </source>
</reference>
<accession>A0A916SNQ3</accession>
<dbReference type="InterPro" id="IPR058575">
    <property type="entry name" value="NTP_transf_8_dom"/>
</dbReference>
<evidence type="ECO:0000259" key="1">
    <source>
        <dbReference type="Pfam" id="PF12281"/>
    </source>
</evidence>
<gene>
    <name evidence="2" type="ORF">GCM10011491_40070</name>
</gene>